<name>A0ABR3FBY6_9AGAR</name>
<reference evidence="1 2" key="1">
    <citation type="submission" date="2024-02" db="EMBL/GenBank/DDBJ databases">
        <title>A draft genome for the cacao thread blight pathogen Marasmius crinis-equi.</title>
        <authorList>
            <person name="Cohen S.P."/>
            <person name="Baruah I.K."/>
            <person name="Amoako-Attah I."/>
            <person name="Bukari Y."/>
            <person name="Meinhardt L.W."/>
            <person name="Bailey B.A."/>
        </authorList>
    </citation>
    <scope>NUCLEOTIDE SEQUENCE [LARGE SCALE GENOMIC DNA]</scope>
    <source>
        <strain evidence="1 2">GH-76</strain>
    </source>
</reference>
<keyword evidence="2" id="KW-1185">Reference proteome</keyword>
<protein>
    <submittedName>
        <fullName evidence="1">Uncharacterized protein</fullName>
    </submittedName>
</protein>
<dbReference type="EMBL" id="JBAHYK010000594">
    <property type="protein sequence ID" value="KAL0572703.1"/>
    <property type="molecule type" value="Genomic_DNA"/>
</dbReference>
<evidence type="ECO:0000313" key="2">
    <source>
        <dbReference type="Proteomes" id="UP001465976"/>
    </source>
</evidence>
<gene>
    <name evidence="1" type="ORF">V5O48_009254</name>
</gene>
<sequence>MTAPPPYHIARDWDIDRLCDTANGVIAVSRDGTWTCRPSIFDHPGLRLKTGQDAKNWYVIFEVPQGELVPGLYRDFMRDVKLHLPDGSLSNTGIMCKGHPTLQKAEDHWVELCKARHHDEDHLRQRARLTAKLEREANEAKGRLVFNALVQLQPSLLGTGSSDVVSVSATPRVLNPISSPPSSPSRIRSPARISITTSRSTQWKLYVCFTGGVELCDDLIAAHRALKRALDAQGGVTGIFLAMSERQAKESFDSILANEASSAPNGT</sequence>
<comment type="caution">
    <text evidence="1">The sequence shown here is derived from an EMBL/GenBank/DDBJ whole genome shotgun (WGS) entry which is preliminary data.</text>
</comment>
<evidence type="ECO:0000313" key="1">
    <source>
        <dbReference type="EMBL" id="KAL0572703.1"/>
    </source>
</evidence>
<dbReference type="Proteomes" id="UP001465976">
    <property type="component" value="Unassembled WGS sequence"/>
</dbReference>
<accession>A0ABR3FBY6</accession>
<proteinExistence type="predicted"/>
<organism evidence="1 2">
    <name type="scientific">Marasmius crinis-equi</name>
    <dbReference type="NCBI Taxonomy" id="585013"/>
    <lineage>
        <taxon>Eukaryota</taxon>
        <taxon>Fungi</taxon>
        <taxon>Dikarya</taxon>
        <taxon>Basidiomycota</taxon>
        <taxon>Agaricomycotina</taxon>
        <taxon>Agaricomycetes</taxon>
        <taxon>Agaricomycetidae</taxon>
        <taxon>Agaricales</taxon>
        <taxon>Marasmiineae</taxon>
        <taxon>Marasmiaceae</taxon>
        <taxon>Marasmius</taxon>
    </lineage>
</organism>